<dbReference type="CDD" id="cd07067">
    <property type="entry name" value="HP_PGM_like"/>
    <property type="match status" value="1"/>
</dbReference>
<proteinExistence type="predicted"/>
<dbReference type="InterPro" id="IPR029033">
    <property type="entry name" value="His_PPase_superfam"/>
</dbReference>
<dbReference type="Pfam" id="PF00300">
    <property type="entry name" value="His_Phos_1"/>
    <property type="match status" value="1"/>
</dbReference>
<dbReference type="InterPro" id="IPR013078">
    <property type="entry name" value="His_Pase_superF_clade-1"/>
</dbReference>
<dbReference type="Proteomes" id="UP000649604">
    <property type="component" value="Unassembled WGS sequence"/>
</dbReference>
<dbReference type="AlphaFoldDB" id="A0A9D5Q6E9"/>
<dbReference type="EMBL" id="WJJP01000369">
    <property type="protein sequence ID" value="MBD3325182.1"/>
    <property type="molecule type" value="Genomic_DNA"/>
</dbReference>
<evidence type="ECO:0000313" key="2">
    <source>
        <dbReference type="EMBL" id="MBD3325182.1"/>
    </source>
</evidence>
<dbReference type="SMART" id="SM00855">
    <property type="entry name" value="PGAM"/>
    <property type="match status" value="1"/>
</dbReference>
<dbReference type="Gene3D" id="3.40.50.1240">
    <property type="entry name" value="Phosphoglycerate mutase-like"/>
    <property type="match status" value="1"/>
</dbReference>
<sequence>MKRLYLIRHAKSSWKDQSLADFDRPLNKRGKRDAPFMGQRLASYQVTPDLLMSSPAKRALTTAKTIAEEIGYPPTAIVTEPSIYGAGAASLLTVIQAIKDAAHEVMLVGHNPGLTTLAESLTNTMVDNIPTCGIFCVDLPVESWTEVTEGIGTVVFFDYPKKHR</sequence>
<feature type="binding site" evidence="1">
    <location>
        <position position="58"/>
    </location>
    <ligand>
        <name>substrate</name>
    </ligand>
</feature>
<evidence type="ECO:0000313" key="3">
    <source>
        <dbReference type="Proteomes" id="UP000649604"/>
    </source>
</evidence>
<name>A0A9D5Q6E9_9BACT</name>
<comment type="caution">
    <text evidence="2">The sequence shown here is derived from an EMBL/GenBank/DDBJ whole genome shotgun (WGS) entry which is preliminary data.</text>
</comment>
<dbReference type="SUPFAM" id="SSF53254">
    <property type="entry name" value="Phosphoglycerate mutase-like"/>
    <property type="match status" value="1"/>
</dbReference>
<gene>
    <name evidence="2" type="ORF">GF339_11400</name>
</gene>
<evidence type="ECO:0000256" key="1">
    <source>
        <dbReference type="PIRSR" id="PIRSR613078-2"/>
    </source>
</evidence>
<dbReference type="PANTHER" id="PTHR47623">
    <property type="entry name" value="OS09G0287300 PROTEIN"/>
    <property type="match status" value="1"/>
</dbReference>
<reference evidence="2" key="1">
    <citation type="submission" date="2019-11" db="EMBL/GenBank/DDBJ databases">
        <title>Microbial mats filling the niche in hypersaline microbial mats.</title>
        <authorList>
            <person name="Wong H.L."/>
            <person name="Macleod F.I."/>
            <person name="White R.A. III"/>
            <person name="Burns B.P."/>
        </authorList>
    </citation>
    <scope>NUCLEOTIDE SEQUENCE</scope>
    <source>
        <strain evidence="2">Rbin_158</strain>
    </source>
</reference>
<accession>A0A9D5Q6E9</accession>
<dbReference type="PANTHER" id="PTHR47623:SF1">
    <property type="entry name" value="OS09G0287300 PROTEIN"/>
    <property type="match status" value="1"/>
</dbReference>
<organism evidence="2 3">
    <name type="scientific">candidate division KSB3 bacterium</name>
    <dbReference type="NCBI Taxonomy" id="2044937"/>
    <lineage>
        <taxon>Bacteria</taxon>
        <taxon>candidate division KSB3</taxon>
    </lineage>
</organism>
<protein>
    <submittedName>
        <fullName evidence="2">Histidine phosphatase family protein</fullName>
    </submittedName>
</protein>